<feature type="signal peptide" evidence="2">
    <location>
        <begin position="1"/>
        <end position="22"/>
    </location>
</feature>
<reference evidence="4 5" key="1">
    <citation type="submission" date="2019-12" db="EMBL/GenBank/DDBJ databases">
        <title>Draft genome sequence of Pseudomonas otitidis recovered from a chicken carcass.</title>
        <authorList>
            <person name="Vieira T.R."/>
            <person name="Oliviera E.F.C."/>
            <person name="Silva N.M.V."/>
            <person name="Sambrano G.E."/>
            <person name="Cibulski S.P."/>
            <person name="Cardoso M.R.I."/>
        </authorList>
    </citation>
    <scope>NUCLEOTIDE SEQUENCE [LARGE SCALE GENOMIC DNA]</scope>
    <source>
        <strain evidence="4 5">25_K</strain>
    </source>
</reference>
<feature type="chain" id="PRO_5043212127" evidence="2">
    <location>
        <begin position="23"/>
        <end position="310"/>
    </location>
</feature>
<protein>
    <submittedName>
        <fullName evidence="3">Uncharacterized protein</fullName>
    </submittedName>
</protein>
<evidence type="ECO:0000313" key="5">
    <source>
        <dbReference type="Proteomes" id="UP000461288"/>
    </source>
</evidence>
<feature type="compositionally biased region" description="Polar residues" evidence="1">
    <location>
        <begin position="301"/>
        <end position="310"/>
    </location>
</feature>
<evidence type="ECO:0000313" key="3">
    <source>
        <dbReference type="EMBL" id="BCA28897.1"/>
    </source>
</evidence>
<reference evidence="3 6" key="2">
    <citation type="journal article" date="2020" name="Microbiol. Resour. Announc.">
        <title>Complete genome sequence of Pseudomonas otitidis strain MrB4, isolated from Lake Biwa in Japan.</title>
        <authorList>
            <person name="Miyazaki K."/>
            <person name="Hase E."/>
            <person name="Maruya T."/>
        </authorList>
    </citation>
    <scope>NUCLEOTIDE SEQUENCE [LARGE SCALE GENOMIC DNA]</scope>
    <source>
        <strain evidence="3 6">MrB4</strain>
    </source>
</reference>
<dbReference type="Proteomes" id="UP000501237">
    <property type="component" value="Chromosome"/>
</dbReference>
<accession>A0A679GQI3</accession>
<keyword evidence="2" id="KW-0732">Signal</keyword>
<dbReference type="EMBL" id="WTFN01000024">
    <property type="protein sequence ID" value="MWK56723.1"/>
    <property type="molecule type" value="Genomic_DNA"/>
</dbReference>
<dbReference type="EMBL" id="AP022642">
    <property type="protein sequence ID" value="BCA28897.1"/>
    <property type="molecule type" value="Genomic_DNA"/>
</dbReference>
<dbReference type="GeneID" id="57398090"/>
<proteinExistence type="predicted"/>
<dbReference type="RefSeq" id="WP_142009101.1">
    <property type="nucleotide sequence ID" value="NZ_AP022642.1"/>
</dbReference>
<evidence type="ECO:0000256" key="2">
    <source>
        <dbReference type="SAM" id="SignalP"/>
    </source>
</evidence>
<name>A0A679GQI3_9GAMM</name>
<gene>
    <name evidence="4" type="ORF">GO594_12110</name>
    <name evidence="3" type="ORF">PtoMrB4_28740</name>
</gene>
<sequence length="310" mass="34528">MKKTRLLAWLLPLALLGQPALAADDEGDVFFTNGVHNTLGCDASNGNCIAERKPGEPSDPFFPATWVSDWTMFRVTQNYEKNPPPYSNPPSTLKPADYTVSKGTSYYDTTYIPADGDGYGAMMEHYEKYCLPIFPIKDNNYTCSFVSLGNKAYFLTYEDRPKTMPECCSFSPMNHPARQDFVQHLPYSPTRSQNLGGSVQAYALDVQSPQGPILFGYAFYKDATRAAPGQPLFRHPQSFYFSGDASVANAPIVSQNYVNFRIEKPDPAKTWDQVAKKCPVNPEPCQLFNPPAPQANGAKAQWNQLKSMQP</sequence>
<feature type="region of interest" description="Disordered" evidence="1">
    <location>
        <begin position="291"/>
        <end position="310"/>
    </location>
</feature>
<organism evidence="3 6">
    <name type="scientific">Metapseudomonas otitidis</name>
    <dbReference type="NCBI Taxonomy" id="319939"/>
    <lineage>
        <taxon>Bacteria</taxon>
        <taxon>Pseudomonadati</taxon>
        <taxon>Pseudomonadota</taxon>
        <taxon>Gammaproteobacteria</taxon>
        <taxon>Pseudomonadales</taxon>
        <taxon>Pseudomonadaceae</taxon>
        <taxon>Metapseudomonas</taxon>
    </lineage>
</organism>
<dbReference type="Proteomes" id="UP000461288">
    <property type="component" value="Unassembled WGS sequence"/>
</dbReference>
<evidence type="ECO:0000256" key="1">
    <source>
        <dbReference type="SAM" id="MobiDB-lite"/>
    </source>
</evidence>
<evidence type="ECO:0000313" key="6">
    <source>
        <dbReference type="Proteomes" id="UP000501237"/>
    </source>
</evidence>
<dbReference type="AlphaFoldDB" id="A0A679GQI3"/>
<evidence type="ECO:0000313" key="4">
    <source>
        <dbReference type="EMBL" id="MWK56723.1"/>
    </source>
</evidence>
<dbReference type="KEGG" id="poj:PtoMrB4_28740"/>